<dbReference type="SUPFAM" id="SSF51126">
    <property type="entry name" value="Pectin lyase-like"/>
    <property type="match status" value="2"/>
</dbReference>
<evidence type="ECO:0000313" key="5">
    <source>
        <dbReference type="Proteomes" id="UP001431963"/>
    </source>
</evidence>
<dbReference type="InterPro" id="IPR011050">
    <property type="entry name" value="Pectin_lyase_fold/virulence"/>
</dbReference>
<dbReference type="Pfam" id="PF13676">
    <property type="entry name" value="TIR_2"/>
    <property type="match status" value="1"/>
</dbReference>
<protein>
    <submittedName>
        <fullName evidence="4">Right-handed parallel beta-helix repeat-containing protein</fullName>
    </submittedName>
</protein>
<dbReference type="Proteomes" id="UP001431963">
    <property type="component" value="Unassembled WGS sequence"/>
</dbReference>
<organism evidence="4 5">
    <name type="scientific">Gemmobacter denitrificans</name>
    <dbReference type="NCBI Taxonomy" id="3123040"/>
    <lineage>
        <taxon>Bacteria</taxon>
        <taxon>Pseudomonadati</taxon>
        <taxon>Pseudomonadota</taxon>
        <taxon>Alphaproteobacteria</taxon>
        <taxon>Rhodobacterales</taxon>
        <taxon>Paracoccaceae</taxon>
        <taxon>Gemmobacter</taxon>
    </lineage>
</organism>
<keyword evidence="5" id="KW-1185">Reference proteome</keyword>
<dbReference type="Pfam" id="PF13229">
    <property type="entry name" value="Beta_helix"/>
    <property type="match status" value="1"/>
</dbReference>
<reference evidence="4" key="1">
    <citation type="submission" date="2024-02" db="EMBL/GenBank/DDBJ databases">
        <title>Genome sequences of strain Gemmobacter sp. JM10B15.</title>
        <authorList>
            <person name="Zhang M."/>
        </authorList>
    </citation>
    <scope>NUCLEOTIDE SEQUENCE</scope>
    <source>
        <strain evidence="4">JM10B15</strain>
    </source>
</reference>
<dbReference type="Gene3D" id="2.160.20.10">
    <property type="entry name" value="Single-stranded right-handed beta-helix, Pectin lyase-like"/>
    <property type="match status" value="1"/>
</dbReference>
<dbReference type="PANTHER" id="PTHR22990:SF15">
    <property type="entry name" value="F-BOX ONLY PROTEIN 10"/>
    <property type="match status" value="1"/>
</dbReference>
<dbReference type="PROSITE" id="PS50104">
    <property type="entry name" value="TIR"/>
    <property type="match status" value="1"/>
</dbReference>
<dbReference type="SUPFAM" id="SSF52200">
    <property type="entry name" value="Toll/Interleukin receptor TIR domain"/>
    <property type="match status" value="1"/>
</dbReference>
<dbReference type="InterPro" id="IPR039448">
    <property type="entry name" value="Beta_helix"/>
</dbReference>
<dbReference type="Gene3D" id="3.40.50.10140">
    <property type="entry name" value="Toll/interleukin-1 receptor homology (TIR) domain"/>
    <property type="match status" value="1"/>
</dbReference>
<gene>
    <name evidence="4" type="ORF">V6590_00195</name>
</gene>
<comment type="caution">
    <text evidence="4">The sequence shown here is derived from an EMBL/GenBank/DDBJ whole genome shotgun (WGS) entry which is preliminary data.</text>
</comment>
<dbReference type="InterPro" id="IPR000157">
    <property type="entry name" value="TIR_dom"/>
</dbReference>
<feature type="region of interest" description="Disordered" evidence="2">
    <location>
        <begin position="159"/>
        <end position="184"/>
    </location>
</feature>
<evidence type="ECO:0000256" key="2">
    <source>
        <dbReference type="SAM" id="MobiDB-lite"/>
    </source>
</evidence>
<dbReference type="SMART" id="SM00710">
    <property type="entry name" value="PbH1"/>
    <property type="match status" value="9"/>
</dbReference>
<evidence type="ECO:0000256" key="1">
    <source>
        <dbReference type="ARBA" id="ARBA00022737"/>
    </source>
</evidence>
<dbReference type="InterPro" id="IPR035897">
    <property type="entry name" value="Toll_tir_struct_dom_sf"/>
</dbReference>
<dbReference type="InterPro" id="IPR012334">
    <property type="entry name" value="Pectin_lyas_fold"/>
</dbReference>
<evidence type="ECO:0000313" key="4">
    <source>
        <dbReference type="EMBL" id="MEH7826558.1"/>
    </source>
</evidence>
<proteinExistence type="predicted"/>
<feature type="domain" description="TIR" evidence="3">
    <location>
        <begin position="1"/>
        <end position="154"/>
    </location>
</feature>
<keyword evidence="1" id="KW-0677">Repeat</keyword>
<dbReference type="EMBL" id="JBALHR010000001">
    <property type="protein sequence ID" value="MEH7826558.1"/>
    <property type="molecule type" value="Genomic_DNA"/>
</dbReference>
<dbReference type="PANTHER" id="PTHR22990">
    <property type="entry name" value="F-BOX ONLY PROTEIN"/>
    <property type="match status" value="1"/>
</dbReference>
<sequence length="517" mass="56876">MKPKGFWSYARGDDDHLDKMLSDLRGVIAGEVSMLMGEEVGIFQDIHDLRTGDRWAETLRAGVSAASFLIPVLTPRFFNRDWCREEVLTYLRICEETGIEPRIFPIRFVKWREDADCVVRQALQPFQYKDFSNWRFESDPTQKSRLVFEFAEDVTERLHLPPAARKPAKPSVGAAHEPQTQKTAEEIDLSRKEEMPPPKQPVHIVDPWPKRGDFTSIQAAIDAAEPGDRILVREGTYRESLRLSKVLEIFGEGDRERILVTTDKGNALQCDAPLARIAGLRFRRDAGGKNYGIWISGGGAEIEDCVVESLSLACIAIEGSGTAPSLRRCLLRDGEQAGLFVLEGAQPVVEDCQFIGNAFSAVEVEGQVTRPTLRRCVASHGKAGGFFFHEGAGGVMEGCEGIGNAYTGVEIKTGAAPLLRDCTLRDNMKSGLFVHENGRGRVEGGQITGNGIVGVSVGEGSTVTVTGCTITDNTYEAVWVKDDDSTGTFRNNDLRGNRLGAWDIAEGAKVERHGNME</sequence>
<accession>A0ABU8BPC5</accession>
<dbReference type="InterPro" id="IPR006626">
    <property type="entry name" value="PbH1"/>
</dbReference>
<dbReference type="InterPro" id="IPR051550">
    <property type="entry name" value="SCF-Subunits/Alg-Epimerases"/>
</dbReference>
<evidence type="ECO:0000259" key="3">
    <source>
        <dbReference type="PROSITE" id="PS50104"/>
    </source>
</evidence>
<name>A0ABU8BPC5_9RHOB</name>
<dbReference type="RefSeq" id="WP_335417737.1">
    <property type="nucleotide sequence ID" value="NZ_JBALHR010000001.1"/>
</dbReference>